<dbReference type="InterPro" id="IPR051162">
    <property type="entry name" value="T4SS_component"/>
</dbReference>
<name>A0ABS0CQS3_9NOCA</name>
<evidence type="ECO:0000256" key="1">
    <source>
        <dbReference type="SAM" id="MobiDB-lite"/>
    </source>
</evidence>
<dbReference type="RefSeq" id="WP_195130250.1">
    <property type="nucleotide sequence ID" value="NZ_JADLQX010000010.1"/>
</dbReference>
<accession>A0ABS0CQS3</accession>
<proteinExistence type="predicted"/>
<dbReference type="Pfam" id="PF02534">
    <property type="entry name" value="T4SS-DNA_transf"/>
    <property type="match status" value="1"/>
</dbReference>
<evidence type="ECO:0000313" key="3">
    <source>
        <dbReference type="Proteomes" id="UP000702209"/>
    </source>
</evidence>
<dbReference type="SUPFAM" id="SSF52540">
    <property type="entry name" value="P-loop containing nucleoside triphosphate hydrolases"/>
    <property type="match status" value="1"/>
</dbReference>
<protein>
    <submittedName>
        <fullName evidence="2">Type IV secretory system conjugative DNA transfer family protein</fullName>
    </submittedName>
</protein>
<keyword evidence="3" id="KW-1185">Reference proteome</keyword>
<organism evidence="2 3">
    <name type="scientific">Nocardia amamiensis</name>
    <dbReference type="NCBI Taxonomy" id="404578"/>
    <lineage>
        <taxon>Bacteria</taxon>
        <taxon>Bacillati</taxon>
        <taxon>Actinomycetota</taxon>
        <taxon>Actinomycetes</taxon>
        <taxon>Mycobacteriales</taxon>
        <taxon>Nocardiaceae</taxon>
        <taxon>Nocardia</taxon>
    </lineage>
</organism>
<dbReference type="PANTHER" id="PTHR30121">
    <property type="entry name" value="UNCHARACTERIZED PROTEIN YJGR-RELATED"/>
    <property type="match status" value="1"/>
</dbReference>
<dbReference type="InterPro" id="IPR027417">
    <property type="entry name" value="P-loop_NTPase"/>
</dbReference>
<comment type="caution">
    <text evidence="2">The sequence shown here is derived from an EMBL/GenBank/DDBJ whole genome shotgun (WGS) entry which is preliminary data.</text>
</comment>
<feature type="compositionally biased region" description="Basic and acidic residues" evidence="1">
    <location>
        <begin position="697"/>
        <end position="715"/>
    </location>
</feature>
<dbReference type="EMBL" id="JADLQX010000010">
    <property type="protein sequence ID" value="MBF6298969.1"/>
    <property type="molecule type" value="Genomic_DNA"/>
</dbReference>
<feature type="region of interest" description="Disordered" evidence="1">
    <location>
        <begin position="677"/>
        <end position="739"/>
    </location>
</feature>
<dbReference type="InterPro" id="IPR003688">
    <property type="entry name" value="TraG/VirD4"/>
</dbReference>
<dbReference type="PANTHER" id="PTHR30121:SF6">
    <property type="entry name" value="SLR6007 PROTEIN"/>
    <property type="match status" value="1"/>
</dbReference>
<sequence>MTASDQQALPLTADSIVWCQVWFPRPYSEAAAFGLMRHWASQSSPQIILEARSSVGKNGPTVDYLIGCRRRYRERVQQTVETLVPGSVVTSFLDRRDSVATARRVGVSTTARLLEPADPVGSAKSVLQALTAISANEQLVLQLSLGPRHRPQLPPPEPHHEEQSVLSKVLDGIKPAPATDAKQALTKKRGQHGFSATLRIGVSAFSGERRKSLLLGLASALGTANAPGVHLVLRPDNIRRINDPGASWVYWPLIGQARHLVVSEVVRLSGWPVSEKEEAFPGQGSLHPRKLRPTPALLTGERVIATANAPGVDGTIGYGVDDAMRHTHVLGPSGTGKSTLLLNLIVADLEAGRPIVVIEPKDLVTDILSRIPKERQRDVVILDPLDDHPVGINPLDRLRAGTPPEVVADNIYHIFHSLYGDALGRRSGDILRESLKAIALRADPSLIMLPLIMTNSQFRRPLVHKAVERDPFAAGTFWGWYEELSPEGVMNNIAPLSNKVRPFLDVYLRGVLAQQHPRFNVRQTLEQKKVLLVPLQPGVIGPDRAQLLAAMVLAELWNAIRERAAVPEAKRDHLMIYVDEVQEFLNLPVDLDDALATARSLRTGFHLAHQYTSQLPPAMARAFKNNARNKIVFQLGPDDAKDMAAGQSVLTPEDFTALPAHEVFVKLIRNNSIQAWASGTTLPPPAKTSDPNTIRRLSREQYGRPREEIEAEFRQLLEGPTGGQQRSSTPSRGRRRRQS</sequence>
<dbReference type="CDD" id="cd01120">
    <property type="entry name" value="RecA-like_superfamily"/>
    <property type="match status" value="1"/>
</dbReference>
<gene>
    <name evidence="2" type="ORF">IU459_15660</name>
</gene>
<dbReference type="Gene3D" id="3.40.50.300">
    <property type="entry name" value="P-loop containing nucleotide triphosphate hydrolases"/>
    <property type="match status" value="2"/>
</dbReference>
<reference evidence="2 3" key="1">
    <citation type="submission" date="2020-10" db="EMBL/GenBank/DDBJ databases">
        <title>Identification of Nocardia species via Next-generation sequencing and recognition of intraspecies genetic diversity.</title>
        <authorList>
            <person name="Li P."/>
            <person name="Li P."/>
            <person name="Lu B."/>
        </authorList>
    </citation>
    <scope>NUCLEOTIDE SEQUENCE [LARGE SCALE GENOMIC DNA]</scope>
    <source>
        <strain evidence="2 3">BJ06-0157</strain>
    </source>
</reference>
<dbReference type="Proteomes" id="UP000702209">
    <property type="component" value="Unassembled WGS sequence"/>
</dbReference>
<dbReference type="CDD" id="cd01127">
    <property type="entry name" value="TrwB_TraG_TraD_VirD4"/>
    <property type="match status" value="1"/>
</dbReference>
<evidence type="ECO:0000313" key="2">
    <source>
        <dbReference type="EMBL" id="MBF6298969.1"/>
    </source>
</evidence>